<dbReference type="EMBL" id="CAID01000013">
    <property type="protein sequence ID" value="CEG00170.1"/>
    <property type="molecule type" value="Genomic_DNA"/>
</dbReference>
<dbReference type="FunFam" id="3.30.260.10:FF:000017">
    <property type="entry name" value="T-complex protein 1 subunit zeta"/>
    <property type="match status" value="1"/>
</dbReference>
<sequence length="535" mass="59233">MSLKSINPNAELMNADAALFMNINAAKGLQDVMKTNLGPKGTIKMLVDGAGGLKLTKDGNVLLREMQIQNPTAVMIARTAVAQDDITGDGTTTTVLVIGELLKQAERYINEGLHPRVLVEGFDVAKKEALKFVESFKVAAPGIEEPDREMLLCVARTALRTKLREELADKLTAIVVDAVLCISRPEQPIDLHMVEIMTMKHQTDDETKLIQGLVLDHGTRHPDMKRYVEDAYVLTCNISLEYERSEVNSTFMYTDAEQRERMVAAERSYTDETVRKIIALKQQVCEDNDKGFVVITQKGIDPISLDMLCKEGIVGLRRAKRRNMERLVLACGGQCINSVEELSPEILGHAGEVYEYVLGDEKYTFVEKVQNPTSCTILLKGSNDHTIIQLKDAVRDGLRAVKNVLTDKSVIPGAGAFEVALNKHLRENVTKMVEGRAKRGVEAFAEAMLVVPKTLAENSGYDPQDAIIDMQEEHDRGNVVGFDITIGEPFDPIMGGIYDNFLVKQQILHSAPIIATQLLCVDEVLRAGVNMRKRG</sequence>
<proteinExistence type="inferred from homology"/>
<dbReference type="Proteomes" id="UP000195557">
    <property type="component" value="Unassembled WGS sequence"/>
</dbReference>
<dbReference type="Gene3D" id="1.10.560.10">
    <property type="entry name" value="GroEL-like equatorial domain"/>
    <property type="match status" value="1"/>
</dbReference>
<keyword evidence="3" id="KW-0963">Cytoplasm</keyword>
<dbReference type="SUPFAM" id="SSF48592">
    <property type="entry name" value="GroEL equatorial domain-like"/>
    <property type="match status" value="1"/>
</dbReference>
<dbReference type="InterPro" id="IPR017998">
    <property type="entry name" value="Chaperone_TCP-1"/>
</dbReference>
<dbReference type="InterPro" id="IPR027409">
    <property type="entry name" value="GroEL-like_apical_dom_sf"/>
</dbReference>
<comment type="subcellular location">
    <subcellularLocation>
        <location evidence="1">Cytoplasm</location>
    </subcellularLocation>
</comment>
<dbReference type="PROSITE" id="PS00751">
    <property type="entry name" value="TCP1_2"/>
    <property type="match status" value="1"/>
</dbReference>
<organism evidence="8 10">
    <name type="scientific">Ostreococcus tauri</name>
    <name type="common">Marine green alga</name>
    <dbReference type="NCBI Taxonomy" id="70448"/>
    <lineage>
        <taxon>Eukaryota</taxon>
        <taxon>Viridiplantae</taxon>
        <taxon>Chlorophyta</taxon>
        <taxon>Mamiellophyceae</taxon>
        <taxon>Mamiellales</taxon>
        <taxon>Bathycoccaceae</taxon>
        <taxon>Ostreococcus</taxon>
    </lineage>
</organism>
<dbReference type="GO" id="GO:0005524">
    <property type="term" value="F:ATP binding"/>
    <property type="evidence" value="ECO:0007669"/>
    <property type="project" value="UniProtKB-KW"/>
</dbReference>
<evidence type="ECO:0000256" key="5">
    <source>
        <dbReference type="ARBA" id="ARBA00022840"/>
    </source>
</evidence>
<dbReference type="InterPro" id="IPR002194">
    <property type="entry name" value="Chaperonin_TCP-1_CS"/>
</dbReference>
<evidence type="ECO:0000256" key="1">
    <source>
        <dbReference type="ARBA" id="ARBA00004496"/>
    </source>
</evidence>
<reference evidence="8 10" key="1">
    <citation type="journal article" date="2006" name="Proc. Natl. Acad. Sci. U.S.A.">
        <title>Genome analysis of the smallest free-living eukaryote Ostreococcus tauri unveils many unique features.</title>
        <authorList>
            <person name="Derelle E."/>
            <person name="Ferraz C."/>
            <person name="Rombauts S."/>
            <person name="Rouze P."/>
            <person name="Worden A.Z."/>
            <person name="Robbens S."/>
            <person name="Partensky F."/>
            <person name="Degroeve S."/>
            <person name="Echeynie S."/>
            <person name="Cooke R."/>
            <person name="Saeys Y."/>
            <person name="Wuyts J."/>
            <person name="Jabbari K."/>
            <person name="Bowler C."/>
            <person name="Panaud O."/>
            <person name="Piegu B."/>
            <person name="Ball S.G."/>
            <person name="Ral J.-P."/>
            <person name="Bouget F.-Y."/>
            <person name="Piganeau G."/>
            <person name="De Baets B."/>
            <person name="Picard A."/>
            <person name="Delseny M."/>
            <person name="Demaille J."/>
            <person name="Van de Peer Y."/>
            <person name="Moreau H."/>
        </authorList>
    </citation>
    <scope>NUCLEOTIDE SEQUENCE [LARGE SCALE GENOMIC DNA]</scope>
    <source>
        <strain evidence="8 10">OTTH0595</strain>
    </source>
</reference>
<protein>
    <submittedName>
        <fullName evidence="8">Chaperonin TCP-1, conserved site</fullName>
    </submittedName>
    <submittedName>
        <fullName evidence="9">Putative chaperonin</fullName>
    </submittedName>
</protein>
<dbReference type="GO" id="GO:0016887">
    <property type="term" value="F:ATP hydrolysis activity"/>
    <property type="evidence" value="ECO:0007669"/>
    <property type="project" value="InterPro"/>
</dbReference>
<evidence type="ECO:0000256" key="7">
    <source>
        <dbReference type="RuleBase" id="RU004187"/>
    </source>
</evidence>
<dbReference type="GO" id="GO:0140662">
    <property type="term" value="F:ATP-dependent protein folding chaperone"/>
    <property type="evidence" value="ECO:0007669"/>
    <property type="project" value="InterPro"/>
</dbReference>
<dbReference type="FunCoup" id="A0A096P7K2">
    <property type="interactions" value="2006"/>
</dbReference>
<accession>A0A096P7K2</accession>
<dbReference type="InParanoid" id="A0A096P7K2"/>
<reference evidence="8" key="2">
    <citation type="journal article" date="2014" name="BMC Genomics">
        <title>An improved genome of the model marine alga Ostreococcus tauri unfolds by assessing Illumina de novo assemblies.</title>
        <authorList>
            <person name="Blanc-Mathieu R."/>
            <person name="Verhelst B."/>
            <person name="Derelle E."/>
            <person name="Rombauts S."/>
            <person name="Bouget F.Y."/>
            <person name="Carre I."/>
            <person name="Chateau A."/>
            <person name="Eyre-Walker A."/>
            <person name="Grimsley N."/>
            <person name="Moreau H."/>
            <person name="Piegu B."/>
            <person name="Rivals E."/>
            <person name="Schackwitz W."/>
            <person name="Van de Peer Y."/>
            <person name="Piganeau G."/>
        </authorList>
    </citation>
    <scope>NUCLEOTIDE SEQUENCE</scope>
    <source>
        <strain evidence="8">RCC4221</strain>
    </source>
</reference>
<dbReference type="GO" id="GO:0051082">
    <property type="term" value="F:unfolded protein binding"/>
    <property type="evidence" value="ECO:0007669"/>
    <property type="project" value="InterPro"/>
</dbReference>
<evidence type="ECO:0000313" key="10">
    <source>
        <dbReference type="Proteomes" id="UP000009170"/>
    </source>
</evidence>
<evidence type="ECO:0000256" key="3">
    <source>
        <dbReference type="ARBA" id="ARBA00022490"/>
    </source>
</evidence>
<dbReference type="PROSITE" id="PS00750">
    <property type="entry name" value="TCP1_1"/>
    <property type="match status" value="1"/>
</dbReference>
<dbReference type="Pfam" id="PF00118">
    <property type="entry name" value="Cpn60_TCP1"/>
    <property type="match status" value="1"/>
</dbReference>
<keyword evidence="5 7" id="KW-0067">ATP-binding</keyword>
<keyword evidence="6 7" id="KW-0143">Chaperone</keyword>
<reference evidence="9" key="3">
    <citation type="submission" date="2017-04" db="EMBL/GenBank/DDBJ databases">
        <title>Population genomics of picophytoplankton unveils novel chromosome hypervariability.</title>
        <authorList>
            <consortium name="DOE Joint Genome Institute"/>
            <person name="Blanc-Mathieu R."/>
            <person name="Krasovec M."/>
            <person name="Hebrard M."/>
            <person name="Yau S."/>
            <person name="Desgranges E."/>
            <person name="Martin J."/>
            <person name="Schackwitz W."/>
            <person name="Kuo A."/>
            <person name="Salin G."/>
            <person name="Donnadieu C."/>
            <person name="Desdevises Y."/>
            <person name="Sanchez-Ferandin S."/>
            <person name="Moreau H."/>
            <person name="Rivals E."/>
            <person name="Grigoriev I.V."/>
            <person name="Grimsley N."/>
            <person name="Eyre-Walker A."/>
            <person name="Piganeau G."/>
        </authorList>
    </citation>
    <scope>NUCLEOTIDE SEQUENCE [LARGE SCALE GENOMIC DNA]</scope>
    <source>
        <strain evidence="9">RCC 1115</strain>
    </source>
</reference>
<accession>A0A454XU14</accession>
<keyword evidence="10" id="KW-1185">Reference proteome</keyword>
<dbReference type="STRING" id="70448.A0A096P7K2"/>
<dbReference type="SUPFAM" id="SSF52029">
    <property type="entry name" value="GroEL apical domain-like"/>
    <property type="match status" value="1"/>
</dbReference>
<dbReference type="CDD" id="cd03342">
    <property type="entry name" value="TCP1_zeta"/>
    <property type="match status" value="1"/>
</dbReference>
<dbReference type="InterPro" id="IPR002423">
    <property type="entry name" value="Cpn60/GroEL/TCP-1"/>
</dbReference>
<dbReference type="Gene3D" id="3.50.7.10">
    <property type="entry name" value="GroEL"/>
    <property type="match status" value="1"/>
</dbReference>
<evidence type="ECO:0000256" key="2">
    <source>
        <dbReference type="ARBA" id="ARBA00008020"/>
    </source>
</evidence>
<dbReference type="InterPro" id="IPR012722">
    <property type="entry name" value="Chap_CCT_zeta"/>
</dbReference>
<keyword evidence="4 7" id="KW-0547">Nucleotide-binding</keyword>
<dbReference type="GO" id="GO:0005737">
    <property type="term" value="C:cytoplasm"/>
    <property type="evidence" value="ECO:0007669"/>
    <property type="project" value="UniProtKB-SubCell"/>
</dbReference>
<evidence type="ECO:0000256" key="4">
    <source>
        <dbReference type="ARBA" id="ARBA00022741"/>
    </source>
</evidence>
<dbReference type="FunFam" id="1.10.560.10:FF:000058">
    <property type="entry name" value="T-complex protein 1 subunit zeta"/>
    <property type="match status" value="1"/>
</dbReference>
<dbReference type="Gene3D" id="3.30.260.10">
    <property type="entry name" value="TCP-1-like chaperonin intermediate domain"/>
    <property type="match status" value="1"/>
</dbReference>
<dbReference type="AlphaFoldDB" id="A0A096P7K2"/>
<evidence type="ECO:0000313" key="9">
    <source>
        <dbReference type="EMBL" id="OUS46331.1"/>
    </source>
</evidence>
<dbReference type="NCBIfam" id="TIGR02347">
    <property type="entry name" value="chap_CCT_zeta"/>
    <property type="match status" value="1"/>
</dbReference>
<evidence type="ECO:0000256" key="6">
    <source>
        <dbReference type="ARBA" id="ARBA00023186"/>
    </source>
</evidence>
<dbReference type="PANTHER" id="PTHR11353">
    <property type="entry name" value="CHAPERONIN"/>
    <property type="match status" value="1"/>
</dbReference>
<evidence type="ECO:0000313" key="8">
    <source>
        <dbReference type="EMBL" id="CEG00170.1"/>
    </source>
</evidence>
<comment type="similarity">
    <text evidence="2 7">Belongs to the TCP-1 chaperonin family.</text>
</comment>
<dbReference type="EMBL" id="KZ155784">
    <property type="protein sequence ID" value="OUS46331.1"/>
    <property type="molecule type" value="Genomic_DNA"/>
</dbReference>
<dbReference type="SUPFAM" id="SSF54849">
    <property type="entry name" value="GroEL-intermediate domain like"/>
    <property type="match status" value="1"/>
</dbReference>
<accession>A0A1Y5IA45</accession>
<gene>
    <name evidence="9" type="ORF">BE221DRAFT_75312</name>
    <name evidence="8" type="ORF">OT_ostta13g02230</name>
</gene>
<name>A0A096P7K2_OSTTA</name>
<dbReference type="Proteomes" id="UP000009170">
    <property type="component" value="Unassembled WGS sequence"/>
</dbReference>
<dbReference type="FunFam" id="3.50.7.10:FF:000004">
    <property type="entry name" value="T-complex protein 1 subunit zeta"/>
    <property type="match status" value="1"/>
</dbReference>
<dbReference type="PRINTS" id="PR00304">
    <property type="entry name" value="TCOMPLEXTCP1"/>
</dbReference>
<dbReference type="InterPro" id="IPR027410">
    <property type="entry name" value="TCP-1-like_intermed_sf"/>
</dbReference>
<dbReference type="OrthoDB" id="10052040at2759"/>
<dbReference type="PROSITE" id="PS00995">
    <property type="entry name" value="TCP1_3"/>
    <property type="match status" value="1"/>
</dbReference>
<dbReference type="InterPro" id="IPR027413">
    <property type="entry name" value="GROEL-like_equatorial_sf"/>
</dbReference>